<evidence type="ECO:0000256" key="1">
    <source>
        <dbReference type="ARBA" id="ARBA00004141"/>
    </source>
</evidence>
<feature type="compositionally biased region" description="Low complexity" evidence="6">
    <location>
        <begin position="232"/>
        <end position="250"/>
    </location>
</feature>
<feature type="transmembrane region" description="Helical" evidence="7">
    <location>
        <begin position="149"/>
        <end position="172"/>
    </location>
</feature>
<dbReference type="Proteomes" id="UP000295388">
    <property type="component" value="Unassembled WGS sequence"/>
</dbReference>
<proteinExistence type="inferred from homology"/>
<organism evidence="8 9">
    <name type="scientific">Kribbella caucasensis</name>
    <dbReference type="NCBI Taxonomy" id="2512215"/>
    <lineage>
        <taxon>Bacteria</taxon>
        <taxon>Bacillati</taxon>
        <taxon>Actinomycetota</taxon>
        <taxon>Actinomycetes</taxon>
        <taxon>Propionibacteriales</taxon>
        <taxon>Kribbellaceae</taxon>
        <taxon>Kribbella</taxon>
    </lineage>
</organism>
<reference evidence="8 9" key="1">
    <citation type="submission" date="2019-03" db="EMBL/GenBank/DDBJ databases">
        <title>Genomic Encyclopedia of Type Strains, Phase III (KMG-III): the genomes of soil and plant-associated and newly described type strains.</title>
        <authorList>
            <person name="Whitman W."/>
        </authorList>
    </citation>
    <scope>NUCLEOTIDE SEQUENCE [LARGE SCALE GENOMIC DNA]</scope>
    <source>
        <strain evidence="8 9">VKM Ac-2527</strain>
    </source>
</reference>
<dbReference type="GO" id="GO:0016020">
    <property type="term" value="C:membrane"/>
    <property type="evidence" value="ECO:0007669"/>
    <property type="project" value="UniProtKB-SubCell"/>
</dbReference>
<keyword evidence="4 7" id="KW-1133">Transmembrane helix</keyword>
<sequence length="250" mass="25959">MVPRWVQAIVVAVALFALTGLARAAAPVLMVFLIAVVVAPIVNPLVTALQRARVPRGIAIGAVFVAFFLVMAGVVVLVVRQVAAQLSALQADLPRLVDSANASLARFQQWLDQRGIGVEIKRPGETALETLQASLLRGTGNVVAFTSDLVTMIAGAAFVLILVLVITIYMLIYGGRIGSPARQVLPPGDGSIEDDYRPGCSARCRVTCAVSSCSASSWDSKPEPPCGCLVHSGSSPPVGPTPSSSVSSTG</sequence>
<accession>A0A4R6KK93</accession>
<evidence type="ECO:0000256" key="5">
    <source>
        <dbReference type="ARBA" id="ARBA00023136"/>
    </source>
</evidence>
<name>A0A4R6KK93_9ACTN</name>
<evidence type="ECO:0000256" key="3">
    <source>
        <dbReference type="ARBA" id="ARBA00022692"/>
    </source>
</evidence>
<feature type="region of interest" description="Disordered" evidence="6">
    <location>
        <begin position="231"/>
        <end position="250"/>
    </location>
</feature>
<keyword evidence="3 7" id="KW-0812">Transmembrane</keyword>
<dbReference type="InterPro" id="IPR002549">
    <property type="entry name" value="AI-2E-like"/>
</dbReference>
<evidence type="ECO:0000313" key="8">
    <source>
        <dbReference type="EMBL" id="TDO51744.1"/>
    </source>
</evidence>
<evidence type="ECO:0000256" key="6">
    <source>
        <dbReference type="SAM" id="MobiDB-lite"/>
    </source>
</evidence>
<keyword evidence="9" id="KW-1185">Reference proteome</keyword>
<dbReference type="AlphaFoldDB" id="A0A4R6KK93"/>
<evidence type="ECO:0000256" key="2">
    <source>
        <dbReference type="ARBA" id="ARBA00009773"/>
    </source>
</evidence>
<keyword evidence="5 7" id="KW-0472">Membrane</keyword>
<dbReference type="Pfam" id="PF01594">
    <property type="entry name" value="AI-2E_transport"/>
    <property type="match status" value="1"/>
</dbReference>
<evidence type="ECO:0000313" key="9">
    <source>
        <dbReference type="Proteomes" id="UP000295388"/>
    </source>
</evidence>
<comment type="subcellular location">
    <subcellularLocation>
        <location evidence="1">Membrane</location>
        <topology evidence="1">Multi-pass membrane protein</topology>
    </subcellularLocation>
</comment>
<feature type="transmembrane region" description="Helical" evidence="7">
    <location>
        <begin position="34"/>
        <end position="50"/>
    </location>
</feature>
<dbReference type="EMBL" id="SNWQ01000003">
    <property type="protein sequence ID" value="TDO51744.1"/>
    <property type="molecule type" value="Genomic_DNA"/>
</dbReference>
<protein>
    <submittedName>
        <fullName evidence="8">Uncharacterized protein DUF20</fullName>
    </submittedName>
</protein>
<feature type="transmembrane region" description="Helical" evidence="7">
    <location>
        <begin position="57"/>
        <end position="79"/>
    </location>
</feature>
<evidence type="ECO:0000256" key="7">
    <source>
        <dbReference type="SAM" id="Phobius"/>
    </source>
</evidence>
<comment type="similarity">
    <text evidence="2">Belongs to the autoinducer-2 exporter (AI-2E) (TC 2.A.86) family.</text>
</comment>
<comment type="caution">
    <text evidence="8">The sequence shown here is derived from an EMBL/GenBank/DDBJ whole genome shotgun (WGS) entry which is preliminary data.</text>
</comment>
<gene>
    <name evidence="8" type="ORF">EV643_103483</name>
</gene>
<evidence type="ECO:0000256" key="4">
    <source>
        <dbReference type="ARBA" id="ARBA00022989"/>
    </source>
</evidence>